<gene>
    <name evidence="7" type="ORF">THAOC_01248</name>
</gene>
<dbReference type="GO" id="GO:0046872">
    <property type="term" value="F:metal ion binding"/>
    <property type="evidence" value="ECO:0007669"/>
    <property type="project" value="UniProtKB-KW"/>
</dbReference>
<proteinExistence type="predicted"/>
<keyword evidence="1" id="KW-0328">Glycosyltransferase</keyword>
<dbReference type="EMBL" id="AGNL01001513">
    <property type="protein sequence ID" value="EJK76959.1"/>
    <property type="molecule type" value="Genomic_DNA"/>
</dbReference>
<protein>
    <recommendedName>
        <fullName evidence="6">tRNA-guanine(15) transglycosylase-like domain-containing protein</fullName>
    </recommendedName>
</protein>
<keyword evidence="8" id="KW-1185">Reference proteome</keyword>
<evidence type="ECO:0000256" key="4">
    <source>
        <dbReference type="ARBA" id="ARBA00022723"/>
    </source>
</evidence>
<dbReference type="OMA" id="RRDFYPI"/>
<evidence type="ECO:0000313" key="7">
    <source>
        <dbReference type="EMBL" id="EJK76959.1"/>
    </source>
</evidence>
<dbReference type="SUPFAM" id="SSF51713">
    <property type="entry name" value="tRNA-guanine transglycosylase"/>
    <property type="match status" value="1"/>
</dbReference>
<dbReference type="GO" id="GO:0008479">
    <property type="term" value="F:tRNA-guanosine(34) queuine transglycosylase activity"/>
    <property type="evidence" value="ECO:0007669"/>
    <property type="project" value="InterPro"/>
</dbReference>
<dbReference type="Proteomes" id="UP000266841">
    <property type="component" value="Unassembled WGS sequence"/>
</dbReference>
<dbReference type="AlphaFoldDB" id="K0TIQ9"/>
<keyword evidence="2" id="KW-0808">Transferase</keyword>
<evidence type="ECO:0000313" key="8">
    <source>
        <dbReference type="Proteomes" id="UP000266841"/>
    </source>
</evidence>
<feature type="domain" description="tRNA-guanine(15) transglycosylase-like" evidence="6">
    <location>
        <begin position="73"/>
        <end position="436"/>
    </location>
</feature>
<comment type="caution">
    <text evidence="7">The sequence shown here is derived from an EMBL/GenBank/DDBJ whole genome shotgun (WGS) entry which is preliminary data.</text>
</comment>
<dbReference type="InterPro" id="IPR002616">
    <property type="entry name" value="tRNA_ribo_trans-like"/>
</dbReference>
<evidence type="ECO:0000256" key="1">
    <source>
        <dbReference type="ARBA" id="ARBA00022676"/>
    </source>
</evidence>
<dbReference type="OrthoDB" id="10249838at2759"/>
<organism evidence="7 8">
    <name type="scientific">Thalassiosira oceanica</name>
    <name type="common">Marine diatom</name>
    <dbReference type="NCBI Taxonomy" id="159749"/>
    <lineage>
        <taxon>Eukaryota</taxon>
        <taxon>Sar</taxon>
        <taxon>Stramenopiles</taxon>
        <taxon>Ochrophyta</taxon>
        <taxon>Bacillariophyta</taxon>
        <taxon>Coscinodiscophyceae</taxon>
        <taxon>Thalassiosirophycidae</taxon>
        <taxon>Thalassiosirales</taxon>
        <taxon>Thalassiosiraceae</taxon>
        <taxon>Thalassiosira</taxon>
    </lineage>
</organism>
<dbReference type="InterPro" id="IPR004803">
    <property type="entry name" value="TGT"/>
</dbReference>
<dbReference type="NCBIfam" id="TIGR00449">
    <property type="entry name" value="tgt_general"/>
    <property type="match status" value="1"/>
</dbReference>
<name>K0TIQ9_THAOC</name>
<evidence type="ECO:0000256" key="3">
    <source>
        <dbReference type="ARBA" id="ARBA00022694"/>
    </source>
</evidence>
<feature type="region of interest" description="Disordered" evidence="5">
    <location>
        <begin position="175"/>
        <end position="197"/>
    </location>
</feature>
<feature type="non-terminal residue" evidence="7">
    <location>
        <position position="1"/>
    </location>
</feature>
<dbReference type="PANTHER" id="PTHR43468:SF1">
    <property type="entry name" value="TRNA-GUANOSINE(34) QUEUINE TRANSGLYCOSYLASE"/>
    <property type="match status" value="1"/>
</dbReference>
<dbReference type="NCBIfam" id="TIGR00430">
    <property type="entry name" value="Q_tRNA_tgt"/>
    <property type="match status" value="1"/>
</dbReference>
<accession>K0TIQ9</accession>
<dbReference type="GO" id="GO:0006400">
    <property type="term" value="P:tRNA modification"/>
    <property type="evidence" value="ECO:0007669"/>
    <property type="project" value="InterPro"/>
</dbReference>
<dbReference type="Pfam" id="PF01702">
    <property type="entry name" value="TGT"/>
    <property type="match status" value="1"/>
</dbReference>
<sequence length="532" mass="59589">RRQHGLERRHVILAKSSAFRSRTQRFRTSVCFSSRTTCETPGPPPDPSTFPPSAYEPRPFFRYELLYQSKKSLARVGRIHTPHGIIDTPAYVAVATNGALKGVTFEDADKTGQQLVFANTYHLMLQPGADIIGEAGGLHKYVNRAKDKPFITDSGGFQVFSLAYGSVHEELSTGGELKRASKGGRSKTSHSNGPPVKVTEEGVVFKSYRDGAEVYLSPESTVQAQKKLGADIIIPLDELPPYHIDPRVLEASVERTHRWEARSLREHLKDVREQAMYCVIHGGMDRTLRKKSVDYLTSLPFDGFAVGGSLGKSKGELLDLLDWLMPQLNENDRRSKPRHLLGIADEPSILGAVKQGIDTLDSCYPTRISRHGTLLTRQGKINIKSGKYAKQYGVPVDPECGCPVCEKYDRAYLHHLLKAKEPLFIQLSTIHNLQSIRGLDTFVVSFKKFALLEVEPLGVEFDCVDVRRLDVEQYFVYTFQFTVHFPLAKIKYGLHQLRSDPSTTIRGENPECHYVYPLSAGAGEEIELECRS</sequence>
<evidence type="ECO:0000256" key="2">
    <source>
        <dbReference type="ARBA" id="ARBA00022679"/>
    </source>
</evidence>
<evidence type="ECO:0000259" key="6">
    <source>
        <dbReference type="Pfam" id="PF01702"/>
    </source>
</evidence>
<dbReference type="Gene3D" id="3.20.20.105">
    <property type="entry name" value="Queuine tRNA-ribosyltransferase-like"/>
    <property type="match status" value="1"/>
</dbReference>
<keyword evidence="3" id="KW-0819">tRNA processing</keyword>
<dbReference type="PANTHER" id="PTHR43468">
    <property type="match status" value="1"/>
</dbReference>
<reference evidence="7 8" key="1">
    <citation type="journal article" date="2012" name="Genome Biol.">
        <title>Genome and low-iron response of an oceanic diatom adapted to chronic iron limitation.</title>
        <authorList>
            <person name="Lommer M."/>
            <person name="Specht M."/>
            <person name="Roy A.S."/>
            <person name="Kraemer L."/>
            <person name="Andreson R."/>
            <person name="Gutowska M.A."/>
            <person name="Wolf J."/>
            <person name="Bergner S.V."/>
            <person name="Schilhabel M.B."/>
            <person name="Klostermeier U.C."/>
            <person name="Beiko R.G."/>
            <person name="Rosenstiel P."/>
            <person name="Hippler M."/>
            <person name="Laroche J."/>
        </authorList>
    </citation>
    <scope>NUCLEOTIDE SEQUENCE [LARGE SCALE GENOMIC DNA]</scope>
    <source>
        <strain evidence="7 8">CCMP1005</strain>
    </source>
</reference>
<evidence type="ECO:0000256" key="5">
    <source>
        <dbReference type="SAM" id="MobiDB-lite"/>
    </source>
</evidence>
<dbReference type="InterPro" id="IPR036511">
    <property type="entry name" value="TGT-like_sf"/>
</dbReference>
<dbReference type="eggNOG" id="KOG3908">
    <property type="taxonomic scope" value="Eukaryota"/>
</dbReference>
<keyword evidence="4" id="KW-0479">Metal-binding</keyword>